<feature type="transmembrane region" description="Helical" evidence="1">
    <location>
        <begin position="211"/>
        <end position="229"/>
    </location>
</feature>
<feature type="transmembrane region" description="Helical" evidence="1">
    <location>
        <begin position="59"/>
        <end position="80"/>
    </location>
</feature>
<evidence type="ECO:0000313" key="2">
    <source>
        <dbReference type="EMBL" id="APD92471.1"/>
    </source>
</evidence>
<dbReference type="RefSeq" id="WP_071961096.1">
    <property type="nucleotide sequence ID" value="NZ_CP018025.1"/>
</dbReference>
<name>A0AAC9JH70_9ALTE</name>
<protein>
    <submittedName>
        <fullName evidence="2">Uncharacterized protein</fullName>
    </submittedName>
</protein>
<dbReference type="Proteomes" id="UP000182101">
    <property type="component" value="Plasmid pAMCP48-600"/>
</dbReference>
<accession>A0AAC9JH70</accession>
<geneLocation type="plasmid" evidence="3">
    <name>pamcp48-600</name>
</geneLocation>
<feature type="transmembrane region" description="Helical" evidence="1">
    <location>
        <begin position="145"/>
        <end position="165"/>
    </location>
</feature>
<dbReference type="EMBL" id="CP018025">
    <property type="protein sequence ID" value="APD92471.1"/>
    <property type="molecule type" value="Genomic_DNA"/>
</dbReference>
<keyword evidence="2" id="KW-0614">Plasmid</keyword>
<keyword evidence="1" id="KW-1133">Transmembrane helix</keyword>
<feature type="transmembrane region" description="Helical" evidence="1">
    <location>
        <begin position="235"/>
        <end position="257"/>
    </location>
</feature>
<reference evidence="2 3" key="1">
    <citation type="submission" date="2016-11" db="EMBL/GenBank/DDBJ databases">
        <title>Networking in microbes: conjugative elements and plasmids in the genus Alteromonas.</title>
        <authorList>
            <person name="Lopez-Perez M."/>
            <person name="Ramon-Marco N."/>
            <person name="Rodriguez-Valera F."/>
        </authorList>
    </citation>
    <scope>NUCLEOTIDE SEQUENCE [LARGE SCALE GENOMIC DNA]</scope>
    <source>
        <strain evidence="2 3">CP48</strain>
        <plasmid evidence="3">pamcp48-600</plasmid>
    </source>
</reference>
<evidence type="ECO:0000313" key="3">
    <source>
        <dbReference type="Proteomes" id="UP000182101"/>
    </source>
</evidence>
<evidence type="ECO:0000256" key="1">
    <source>
        <dbReference type="SAM" id="Phobius"/>
    </source>
</evidence>
<proteinExistence type="predicted"/>
<feature type="transmembrane region" description="Helical" evidence="1">
    <location>
        <begin position="101"/>
        <end position="125"/>
    </location>
</feature>
<feature type="transmembrane region" description="Helical" evidence="1">
    <location>
        <begin position="21"/>
        <end position="39"/>
    </location>
</feature>
<organism evidence="2 3">
    <name type="scientific">Alteromonas mediterranea</name>
    <dbReference type="NCBI Taxonomy" id="314275"/>
    <lineage>
        <taxon>Bacteria</taxon>
        <taxon>Pseudomonadati</taxon>
        <taxon>Pseudomonadota</taxon>
        <taxon>Gammaproteobacteria</taxon>
        <taxon>Alteromonadales</taxon>
        <taxon>Alteromonadaceae</taxon>
        <taxon>Alteromonas/Salinimonas group</taxon>
        <taxon>Alteromonas</taxon>
    </lineage>
</organism>
<keyword evidence="1" id="KW-0812">Transmembrane</keyword>
<sequence>MDFTTYFKERLKSTTDVVIANKGKLFFFMIVAMLLQFQTHSFEYKARISGTAQDIAESVASAPIFLTVEMLLGVVIFTKITSNMKRSVCQRHTLTGSTGSALYTLFFLVFNLTVSLFFIILMFTLVTDGSTQLNDPEQAKDVSRLIMYTLPFVMGVPYAASALSMRQFAINSVIKAYNPKVSKKTLKQYPLYKSSFVTLCSSWKQTFTDPYYLALCFTFVLLVSPEIYLPETMKGSLIAALVSALGHGLILVIYLAAYDDGMETFIKEAGNDNL</sequence>
<gene>
    <name evidence="2" type="ORF">BM524_21450</name>
</gene>
<keyword evidence="1" id="KW-0472">Membrane</keyword>
<dbReference type="AlphaFoldDB" id="A0AAC9JH70"/>